<organism evidence="1 2">
    <name type="scientific">Marvinbryantia formatexigens DSM 14469</name>
    <dbReference type="NCBI Taxonomy" id="478749"/>
    <lineage>
        <taxon>Bacteria</taxon>
        <taxon>Bacillati</taxon>
        <taxon>Bacillota</taxon>
        <taxon>Clostridia</taxon>
        <taxon>Lachnospirales</taxon>
        <taxon>Lachnospiraceae</taxon>
        <taxon>Marvinbryantia</taxon>
    </lineage>
</organism>
<keyword evidence="2" id="KW-1185">Reference proteome</keyword>
<protein>
    <submittedName>
        <fullName evidence="1">Uncharacterized protein</fullName>
    </submittedName>
</protein>
<gene>
    <name evidence="1" type="ORF">BRYFOR_06098</name>
</gene>
<evidence type="ECO:0000313" key="1">
    <source>
        <dbReference type="EMBL" id="EET61906.1"/>
    </source>
</evidence>
<comment type="caution">
    <text evidence="1">The sequence shown here is derived from an EMBL/GenBank/DDBJ whole genome shotgun (WGS) entry which is preliminary data.</text>
</comment>
<sequence>MSCLRAGSCGFRPFIPDIFSIWKTVNPFNRQYFVIRKISDIICISVAEFSNFLYLQWWVLSVRQ</sequence>
<dbReference type="AlphaFoldDB" id="C6LBV3"/>
<proteinExistence type="predicted"/>
<dbReference type="EMBL" id="ACCL02000004">
    <property type="protein sequence ID" value="EET61906.1"/>
    <property type="molecule type" value="Genomic_DNA"/>
</dbReference>
<name>C6LBV3_9FIRM</name>
<accession>C6LBV3</accession>
<reference evidence="1" key="1">
    <citation type="submission" date="2009-07" db="EMBL/GenBank/DDBJ databases">
        <authorList>
            <person name="Weinstock G."/>
            <person name="Sodergren E."/>
            <person name="Clifton S."/>
            <person name="Fulton L."/>
            <person name="Fulton B."/>
            <person name="Courtney L."/>
            <person name="Fronick C."/>
            <person name="Harrison M."/>
            <person name="Strong C."/>
            <person name="Farmer C."/>
            <person name="Delahaunty K."/>
            <person name="Markovic C."/>
            <person name="Hall O."/>
            <person name="Minx P."/>
            <person name="Tomlinson C."/>
            <person name="Mitreva M."/>
            <person name="Nelson J."/>
            <person name="Hou S."/>
            <person name="Wollam A."/>
            <person name="Pepin K.H."/>
            <person name="Johnson M."/>
            <person name="Bhonagiri V."/>
            <person name="Nash W.E."/>
            <person name="Warren W."/>
            <person name="Chinwalla A."/>
            <person name="Mardis E.R."/>
            <person name="Wilson R.K."/>
        </authorList>
    </citation>
    <scope>NUCLEOTIDE SEQUENCE [LARGE SCALE GENOMIC DNA]</scope>
    <source>
        <strain evidence="1">DSM 14469</strain>
    </source>
</reference>
<evidence type="ECO:0000313" key="2">
    <source>
        <dbReference type="Proteomes" id="UP000005561"/>
    </source>
</evidence>
<dbReference type="Proteomes" id="UP000005561">
    <property type="component" value="Unassembled WGS sequence"/>
</dbReference>